<dbReference type="GO" id="GO:0006631">
    <property type="term" value="P:fatty acid metabolic process"/>
    <property type="evidence" value="ECO:0007669"/>
    <property type="project" value="UniProtKB-KW"/>
</dbReference>
<dbReference type="GO" id="GO:0016020">
    <property type="term" value="C:membrane"/>
    <property type="evidence" value="ECO:0007669"/>
    <property type="project" value="UniProtKB-SubCell"/>
</dbReference>
<evidence type="ECO:0000256" key="7">
    <source>
        <dbReference type="ARBA" id="ARBA00023098"/>
    </source>
</evidence>
<sequence length="772" mass="89035">MAEARCAVHEPTVPHASEEEYQRSIYNEWRRSLVRRFYRTRNLLYNGMWPTSIWNLAAMVLILSVTMVTDIQVMKPINERLWAVHRMLYIPKGLPLVVNAVITSCLVGFWFFLIKIYVRRYLLRGLLSYRGWMYEQPKTQSFSTILWGILVKLVSGYSPKLYSCQSSLARMPVPALRDTLTKLLSSLEPLYGEDIGKWNKLKKDAEDFEKGYGPKLQRILMLKSWWCNNYVTDWWEKYVYLSSRGPLPINSNYYILDQEHWTPSTVQTARIASTLYNVVKFKQLKDRETLEPLLIRNTIPVCMAQYERMFSTTRIPGEEIDTLLTYSSEVSKHITVFRRGVLYKLDMFDKNGRLLTPTLIQKQLDWIIRDADKHADSYTREEKIVACLTGQEREKWCKVRQKHFSQGVNRETMDMLEKAIFSLTLETEKYETMSERGEYLLCKNDGTLWYDKCFNLVSFPDGRMGCNSEHSYADAPIIAHLLEYNFTAEALEQCGFLKDGTLPPNPEDAQFVLSLPTRHIWEITPDLRTAITEAEKFCQTNADDLDLCVKEMSIYGKGFMKSCKVSPDAFIQMALQVTYFKNAGKFALTYESSMTRLYLQGRTETVRSLSNESAAFVKSFLDKSVPKSTTISLLRRACKKHQDGYKDAMSGRGIDRHLFALYVVSKGMGYDCEFLKEALTIPWTLSTSQQPQQQIATSPDCNLPQYRHALCPGGGFGPVSDDGYGVSYMIPGDHKVVFHVSSKKSTKGTNSAKFMDQLFETFVEMKELFNQV</sequence>
<accession>A0A8B8C7P7</accession>
<reference evidence="14" key="1">
    <citation type="submission" date="2025-08" db="UniProtKB">
        <authorList>
            <consortium name="RefSeq"/>
        </authorList>
    </citation>
    <scope>IDENTIFICATION</scope>
    <source>
        <tissue evidence="14">Whole sample</tissue>
    </source>
</reference>
<dbReference type="RefSeq" id="XP_022311757.1">
    <property type="nucleotide sequence ID" value="XM_022456049.1"/>
</dbReference>
<keyword evidence="7" id="KW-0443">Lipid metabolism</keyword>
<feature type="active site" description="Proton acceptor" evidence="10">
    <location>
        <position position="470"/>
    </location>
</feature>
<evidence type="ECO:0000256" key="3">
    <source>
        <dbReference type="ARBA" id="ARBA00022679"/>
    </source>
</evidence>
<name>A0A8B8C7P7_CRAVI</name>
<proteinExistence type="inferred from homology"/>
<dbReference type="Pfam" id="PF00755">
    <property type="entry name" value="Carn_acyltransf"/>
    <property type="match status" value="1"/>
</dbReference>
<dbReference type="InterPro" id="IPR023213">
    <property type="entry name" value="CAT-like_dom_sf"/>
</dbReference>
<keyword evidence="8 11" id="KW-0472">Membrane</keyword>
<evidence type="ECO:0000256" key="4">
    <source>
        <dbReference type="ARBA" id="ARBA00022692"/>
    </source>
</evidence>
<dbReference type="KEGG" id="cvn:111116989"/>
<dbReference type="OrthoDB" id="240216at2759"/>
<keyword evidence="4 11" id="KW-0812">Transmembrane</keyword>
<dbReference type="GO" id="GO:0009437">
    <property type="term" value="P:carnitine metabolic process"/>
    <property type="evidence" value="ECO:0007669"/>
    <property type="project" value="TreeGrafter"/>
</dbReference>
<dbReference type="FunFam" id="3.30.559.10:FF:000002">
    <property type="entry name" value="carnitine O-palmitoyltransferase 1, liver isoform"/>
    <property type="match status" value="1"/>
</dbReference>
<protein>
    <submittedName>
        <fullName evidence="14">Carnitine O-palmitoyltransferase 1, liver isoform-like</fullName>
    </submittedName>
</protein>
<feature type="transmembrane region" description="Helical" evidence="11">
    <location>
        <begin position="53"/>
        <end position="74"/>
    </location>
</feature>
<dbReference type="InterPro" id="IPR039551">
    <property type="entry name" value="Cho/carn_acyl_trans"/>
</dbReference>
<evidence type="ECO:0000313" key="13">
    <source>
        <dbReference type="Proteomes" id="UP000694844"/>
    </source>
</evidence>
<dbReference type="Proteomes" id="UP000694844">
    <property type="component" value="Chromosome 10"/>
</dbReference>
<dbReference type="GeneID" id="111116989"/>
<evidence type="ECO:0000256" key="8">
    <source>
        <dbReference type="ARBA" id="ARBA00023136"/>
    </source>
</evidence>
<dbReference type="Gene3D" id="3.30.559.70">
    <property type="entry name" value="Choline/Carnitine o-acyltransferase, domain 2"/>
    <property type="match status" value="1"/>
</dbReference>
<dbReference type="AlphaFoldDB" id="A0A8B8C7P7"/>
<feature type="domain" description="Choline/carnitine acyltransferase" evidence="12">
    <location>
        <begin position="171"/>
        <end position="758"/>
    </location>
</feature>
<evidence type="ECO:0000256" key="9">
    <source>
        <dbReference type="ARBA" id="ARBA00023315"/>
    </source>
</evidence>
<evidence type="ECO:0000313" key="14">
    <source>
        <dbReference type="RefSeq" id="XP_022311757.1"/>
    </source>
</evidence>
<evidence type="ECO:0000256" key="10">
    <source>
        <dbReference type="PIRSR" id="PIRSR600542-1"/>
    </source>
</evidence>
<evidence type="ECO:0000256" key="6">
    <source>
        <dbReference type="ARBA" id="ARBA00022989"/>
    </source>
</evidence>
<dbReference type="SUPFAM" id="SSF52777">
    <property type="entry name" value="CoA-dependent acyltransferases"/>
    <property type="match status" value="2"/>
</dbReference>
<feature type="transmembrane region" description="Helical" evidence="11">
    <location>
        <begin position="139"/>
        <end position="158"/>
    </location>
</feature>
<dbReference type="GO" id="GO:0005739">
    <property type="term" value="C:mitochondrion"/>
    <property type="evidence" value="ECO:0007669"/>
    <property type="project" value="TreeGrafter"/>
</dbReference>
<evidence type="ECO:0000259" key="12">
    <source>
        <dbReference type="Pfam" id="PF00755"/>
    </source>
</evidence>
<keyword evidence="5" id="KW-0276">Fatty acid metabolism</keyword>
<dbReference type="Gene3D" id="3.30.559.10">
    <property type="entry name" value="Chloramphenicol acetyltransferase-like domain"/>
    <property type="match status" value="1"/>
</dbReference>
<keyword evidence="6 11" id="KW-1133">Transmembrane helix</keyword>
<feature type="transmembrane region" description="Helical" evidence="11">
    <location>
        <begin position="94"/>
        <end position="118"/>
    </location>
</feature>
<dbReference type="InterPro" id="IPR000542">
    <property type="entry name" value="Carn_acyl_trans"/>
</dbReference>
<keyword evidence="13" id="KW-1185">Reference proteome</keyword>
<comment type="similarity">
    <text evidence="2">Belongs to the carnitine/choline acetyltransferase family.</text>
</comment>
<dbReference type="InterPro" id="IPR042231">
    <property type="entry name" value="Cho/carn_acyl_trans_2"/>
</dbReference>
<evidence type="ECO:0000256" key="2">
    <source>
        <dbReference type="ARBA" id="ARBA00005232"/>
    </source>
</evidence>
<comment type="subcellular location">
    <subcellularLocation>
        <location evidence="1">Membrane</location>
        <topology evidence="1">Multi-pass membrane protein</topology>
    </subcellularLocation>
</comment>
<dbReference type="GO" id="GO:0004095">
    <property type="term" value="F:carnitine O-palmitoyltransferase activity"/>
    <property type="evidence" value="ECO:0007669"/>
    <property type="project" value="TreeGrafter"/>
</dbReference>
<dbReference type="PANTHER" id="PTHR22589:SF112">
    <property type="entry name" value="CHOLINE_CARNITINE ACYLTRANSFERASE DOMAIN-CONTAINING PROTEIN"/>
    <property type="match status" value="1"/>
</dbReference>
<evidence type="ECO:0000256" key="1">
    <source>
        <dbReference type="ARBA" id="ARBA00004141"/>
    </source>
</evidence>
<organism evidence="13 14">
    <name type="scientific">Crassostrea virginica</name>
    <name type="common">Eastern oyster</name>
    <dbReference type="NCBI Taxonomy" id="6565"/>
    <lineage>
        <taxon>Eukaryota</taxon>
        <taxon>Metazoa</taxon>
        <taxon>Spiralia</taxon>
        <taxon>Lophotrochozoa</taxon>
        <taxon>Mollusca</taxon>
        <taxon>Bivalvia</taxon>
        <taxon>Autobranchia</taxon>
        <taxon>Pteriomorphia</taxon>
        <taxon>Ostreida</taxon>
        <taxon>Ostreoidea</taxon>
        <taxon>Ostreidae</taxon>
        <taxon>Crassostrea</taxon>
    </lineage>
</organism>
<evidence type="ECO:0000256" key="11">
    <source>
        <dbReference type="SAM" id="Phobius"/>
    </source>
</evidence>
<keyword evidence="3" id="KW-0808">Transferase</keyword>
<gene>
    <name evidence="14" type="primary">LOC111116989</name>
</gene>
<dbReference type="PANTHER" id="PTHR22589">
    <property type="entry name" value="CARNITINE O-ACYLTRANSFERASE"/>
    <property type="match status" value="1"/>
</dbReference>
<evidence type="ECO:0000256" key="5">
    <source>
        <dbReference type="ARBA" id="ARBA00022832"/>
    </source>
</evidence>
<keyword evidence="9" id="KW-0012">Acyltransferase</keyword>